<sequence>MTLEKVADELSTDLLTGYPTVYLYSISRQHFLLMSILSALERAVSDLNFVGVF</sequence>
<evidence type="ECO:0000313" key="2">
    <source>
        <dbReference type="Proteomes" id="UP001058039"/>
    </source>
</evidence>
<dbReference type="Proteomes" id="UP001058039">
    <property type="component" value="Segment"/>
</dbReference>
<evidence type="ECO:0000313" key="1">
    <source>
        <dbReference type="EMBL" id="UTN90382.1"/>
    </source>
</evidence>
<dbReference type="EMBL" id="ON637170">
    <property type="protein sequence ID" value="UTN90382.1"/>
    <property type="molecule type" value="Genomic_DNA"/>
</dbReference>
<name>A0A9E7SXI3_9CAUD</name>
<keyword evidence="2" id="KW-1185">Reference proteome</keyword>
<organism evidence="1 2">
    <name type="scientific">Klebsiella phage vB_KpnS_Uniso31</name>
    <dbReference type="NCBI Taxonomy" id="2951200"/>
    <lineage>
        <taxon>Viruses</taxon>
        <taxon>Duplodnaviria</taxon>
        <taxon>Heunggongvirae</taxon>
        <taxon>Uroviricota</taxon>
        <taxon>Caudoviricetes</taxon>
        <taxon>Demerecviridae</taxon>
        <taxon>Sugarlandvirus</taxon>
        <taxon>Sugarlandvirus Uniso31</taxon>
    </lineage>
</organism>
<accession>A0A9E7SXI3</accession>
<proteinExistence type="predicted"/>
<protein>
    <submittedName>
        <fullName evidence="1">Uncharacterized protein</fullName>
    </submittedName>
</protein>
<reference evidence="1" key="1">
    <citation type="journal article" date="2022" name="Pharmaceutics">
        <title>Isolation and Molecular Characterization of a Novel Lytic Bacteriophage That Inactivates MDR Klebsiella pneumoniae Strains.</title>
        <authorList>
            <person name="Balcao V.M."/>
            <person name="Moreli F.C."/>
            <person name="Silva E.C."/>
            <person name="Belline B.G."/>
            <person name="Martins L.F."/>
            <person name="Rossi F.P.N."/>
            <person name="Pereira C."/>
            <person name="Vila M.M.D.C."/>
            <person name="da Silva A.M."/>
        </authorList>
    </citation>
    <scope>NUCLEOTIDE SEQUENCE</scope>
</reference>